<comment type="similarity">
    <text evidence="2">Belongs to the ING family.</text>
</comment>
<keyword evidence="4 11" id="KW-0479">Metal-binding</keyword>
<dbReference type="CDD" id="cd15505">
    <property type="entry name" value="PHD_ING"/>
    <property type="match status" value="1"/>
</dbReference>
<organism evidence="15">
    <name type="scientific">Bactrocera dorsalis</name>
    <name type="common">Oriental fruit fly</name>
    <name type="synonym">Dacus dorsalis</name>
    <dbReference type="NCBI Taxonomy" id="27457"/>
    <lineage>
        <taxon>Eukaryota</taxon>
        <taxon>Metazoa</taxon>
        <taxon>Ecdysozoa</taxon>
        <taxon>Arthropoda</taxon>
        <taxon>Hexapoda</taxon>
        <taxon>Insecta</taxon>
        <taxon>Pterygota</taxon>
        <taxon>Neoptera</taxon>
        <taxon>Endopterygota</taxon>
        <taxon>Diptera</taxon>
        <taxon>Brachycera</taxon>
        <taxon>Muscomorpha</taxon>
        <taxon>Tephritoidea</taxon>
        <taxon>Tephritidae</taxon>
        <taxon>Bactrocera</taxon>
        <taxon>Bactrocera</taxon>
    </lineage>
</organism>
<dbReference type="SMART" id="SM00249">
    <property type="entry name" value="PHD"/>
    <property type="match status" value="1"/>
</dbReference>
<evidence type="ECO:0000256" key="7">
    <source>
        <dbReference type="ARBA" id="ARBA00023015"/>
    </source>
</evidence>
<feature type="site" description="Histone H3K4me3 binding" evidence="10">
    <location>
        <position position="87"/>
    </location>
</feature>
<keyword evidence="7" id="KW-0805">Transcription regulation</keyword>
<feature type="binding site" evidence="11">
    <location>
        <position position="117"/>
    </location>
    <ligand>
        <name>Zn(2+)</name>
        <dbReference type="ChEBI" id="CHEBI:29105"/>
        <label>2</label>
    </ligand>
</feature>
<sequence>MLSQSLKAEAHEKEHPTTSSAAVSCLSTPLQPTKTTNSIATQYSYSSIYDNVMLTPPDLPSDEDEVLCYNPTEPRYCICNQVSYGSMIACDNKLCPYEWFHFQCVGVIRPPKGKWYCPLCKASMQQSRGSARKRKIPW</sequence>
<dbReference type="AlphaFoldDB" id="A0A034WR31"/>
<gene>
    <name evidence="15" type="primary">ING3</name>
</gene>
<reference evidence="15" key="1">
    <citation type="journal article" date="2014" name="BMC Genomics">
        <title>Characterizing the developmental transcriptome of the oriental fruit fly, Bactrocera dorsalis (Diptera: Tephritidae) through comparative genomic analysis with Drosophila melanogaster utilizing modENCODE datasets.</title>
        <authorList>
            <person name="Geib S.M."/>
            <person name="Calla B."/>
            <person name="Hall B."/>
            <person name="Hou S."/>
            <person name="Manoukis N.C."/>
        </authorList>
    </citation>
    <scope>NUCLEOTIDE SEQUENCE</scope>
    <source>
        <strain evidence="15">Punador</strain>
    </source>
</reference>
<feature type="domain" description="PHD-type" evidence="14">
    <location>
        <begin position="74"/>
        <end position="123"/>
    </location>
</feature>
<keyword evidence="8" id="KW-0804">Transcription</keyword>
<dbReference type="Gene3D" id="3.30.40.10">
    <property type="entry name" value="Zinc/RING finger domain, C3HC4 (zinc finger)"/>
    <property type="match status" value="1"/>
</dbReference>
<feature type="binding site" evidence="11">
    <location>
        <position position="77"/>
    </location>
    <ligand>
        <name>Zn(2+)</name>
        <dbReference type="ChEBI" id="CHEBI:29105"/>
        <label>1</label>
    </ligand>
</feature>
<keyword evidence="3" id="KW-0341">Growth regulation</keyword>
<dbReference type="EMBL" id="GAKP01002165">
    <property type="protein sequence ID" value="JAC56787.1"/>
    <property type="molecule type" value="Transcribed_RNA"/>
</dbReference>
<dbReference type="InterPro" id="IPR019787">
    <property type="entry name" value="Znf_PHD-finger"/>
</dbReference>
<dbReference type="OrthoDB" id="7899616at2759"/>
<comment type="subcellular location">
    <subcellularLocation>
        <location evidence="1">Nucleus</location>
    </subcellularLocation>
</comment>
<feature type="binding site" evidence="11">
    <location>
        <position position="90"/>
    </location>
    <ligand>
        <name>Zn(2+)</name>
        <dbReference type="ChEBI" id="CHEBI:29105"/>
        <label>2</label>
    </ligand>
</feature>
<keyword evidence="5 12" id="KW-0863">Zinc-finger</keyword>
<dbReference type="GO" id="GO:0035267">
    <property type="term" value="C:NuA4 histone acetyltransferase complex"/>
    <property type="evidence" value="ECO:0007669"/>
    <property type="project" value="TreeGrafter"/>
</dbReference>
<evidence type="ECO:0000256" key="10">
    <source>
        <dbReference type="PIRSR" id="PIRSR628651-50"/>
    </source>
</evidence>
<evidence type="ECO:0000256" key="1">
    <source>
        <dbReference type="ARBA" id="ARBA00004123"/>
    </source>
</evidence>
<feature type="binding site" evidence="11">
    <location>
        <position position="104"/>
    </location>
    <ligand>
        <name>Zn(2+)</name>
        <dbReference type="ChEBI" id="CHEBI:29105"/>
        <label>1</label>
    </ligand>
</feature>
<accession>A0A034WR31</accession>
<dbReference type="GO" id="GO:0005634">
    <property type="term" value="C:nucleus"/>
    <property type="evidence" value="ECO:0007669"/>
    <property type="project" value="UniProtKB-SubCell"/>
</dbReference>
<dbReference type="InterPro" id="IPR028651">
    <property type="entry name" value="ING_fam"/>
</dbReference>
<dbReference type="SUPFAM" id="SSF57903">
    <property type="entry name" value="FYVE/PHD zinc finger"/>
    <property type="match status" value="1"/>
</dbReference>
<feature type="binding site" evidence="11">
    <location>
        <position position="120"/>
    </location>
    <ligand>
        <name>Zn(2+)</name>
        <dbReference type="ChEBI" id="CHEBI:29105"/>
        <label>2</label>
    </ligand>
</feature>
<feature type="region of interest" description="Disordered" evidence="13">
    <location>
        <begin position="1"/>
        <end position="23"/>
    </location>
</feature>
<keyword evidence="6 11" id="KW-0862">Zinc</keyword>
<protein>
    <submittedName>
        <fullName evidence="15">Inhibitor of growth protein 3</fullName>
    </submittedName>
</protein>
<feature type="binding site" evidence="11">
    <location>
        <position position="95"/>
    </location>
    <ligand>
        <name>Zn(2+)</name>
        <dbReference type="ChEBI" id="CHEBI:29105"/>
        <label>2</label>
    </ligand>
</feature>
<evidence type="ECO:0000256" key="9">
    <source>
        <dbReference type="ARBA" id="ARBA00023242"/>
    </source>
</evidence>
<dbReference type="GO" id="GO:0008270">
    <property type="term" value="F:zinc ion binding"/>
    <property type="evidence" value="ECO:0007669"/>
    <property type="project" value="UniProtKB-KW"/>
</dbReference>
<feature type="site" description="Histone H3K4me3 binding" evidence="10">
    <location>
        <position position="99"/>
    </location>
</feature>
<evidence type="ECO:0000256" key="11">
    <source>
        <dbReference type="PIRSR" id="PIRSR628651-51"/>
    </source>
</evidence>
<feature type="site" description="Histone H3K4me3 binding" evidence="10">
    <location>
        <position position="91"/>
    </location>
</feature>
<evidence type="ECO:0000259" key="14">
    <source>
        <dbReference type="PROSITE" id="PS50016"/>
    </source>
</evidence>
<dbReference type="InterPro" id="IPR011011">
    <property type="entry name" value="Znf_FYVE_PHD"/>
</dbReference>
<dbReference type="PANTHER" id="PTHR10333">
    <property type="entry name" value="INHIBITOR OF GROWTH PROTEIN"/>
    <property type="match status" value="1"/>
</dbReference>
<evidence type="ECO:0000313" key="15">
    <source>
        <dbReference type="EMBL" id="JAC56787.1"/>
    </source>
</evidence>
<evidence type="ECO:0000256" key="5">
    <source>
        <dbReference type="ARBA" id="ARBA00022771"/>
    </source>
</evidence>
<dbReference type="PROSITE" id="PS01359">
    <property type="entry name" value="ZF_PHD_1"/>
    <property type="match status" value="1"/>
</dbReference>
<evidence type="ECO:0000256" key="13">
    <source>
        <dbReference type="SAM" id="MobiDB-lite"/>
    </source>
</evidence>
<dbReference type="InterPro" id="IPR019786">
    <property type="entry name" value="Zinc_finger_PHD-type_CS"/>
</dbReference>
<name>A0A034WR31_BACDO</name>
<feature type="binding site" evidence="11">
    <location>
        <position position="79"/>
    </location>
    <ligand>
        <name>Zn(2+)</name>
        <dbReference type="ChEBI" id="CHEBI:29105"/>
        <label>1</label>
    </ligand>
</feature>
<dbReference type="InterPro" id="IPR001965">
    <property type="entry name" value="Znf_PHD"/>
</dbReference>
<evidence type="ECO:0000256" key="4">
    <source>
        <dbReference type="ARBA" id="ARBA00022723"/>
    </source>
</evidence>
<evidence type="ECO:0000256" key="12">
    <source>
        <dbReference type="PROSITE-ProRule" id="PRU00146"/>
    </source>
</evidence>
<dbReference type="KEGG" id="bdr:105224384"/>
<evidence type="ECO:0000256" key="2">
    <source>
        <dbReference type="ARBA" id="ARBA00010210"/>
    </source>
</evidence>
<feature type="binding site" evidence="11">
    <location>
        <position position="101"/>
    </location>
    <ligand>
        <name>Zn(2+)</name>
        <dbReference type="ChEBI" id="CHEBI:29105"/>
        <label>1</label>
    </ligand>
</feature>
<evidence type="ECO:0000256" key="3">
    <source>
        <dbReference type="ARBA" id="ARBA00022604"/>
    </source>
</evidence>
<dbReference type="RefSeq" id="XP_011200747.2">
    <property type="nucleotide sequence ID" value="XM_011202445.3"/>
</dbReference>
<dbReference type="PROSITE" id="PS51257">
    <property type="entry name" value="PROKAR_LIPOPROTEIN"/>
    <property type="match status" value="1"/>
</dbReference>
<dbReference type="PROSITE" id="PS50016">
    <property type="entry name" value="ZF_PHD_2"/>
    <property type="match status" value="1"/>
</dbReference>
<dbReference type="InterPro" id="IPR013083">
    <property type="entry name" value="Znf_RING/FYVE/PHD"/>
</dbReference>
<keyword evidence="9" id="KW-0539">Nucleus</keyword>
<proteinExistence type="inferred from homology"/>
<evidence type="ECO:0000256" key="6">
    <source>
        <dbReference type="ARBA" id="ARBA00022833"/>
    </source>
</evidence>
<feature type="site" description="Histone H3K4me3 binding" evidence="10">
    <location>
        <position position="76"/>
    </location>
</feature>
<evidence type="ECO:0000256" key="8">
    <source>
        <dbReference type="ARBA" id="ARBA00023163"/>
    </source>
</evidence>
<dbReference type="PANTHER" id="PTHR10333:SF103">
    <property type="entry name" value="INHIBITOR OF GROWTH PROTEIN 3"/>
    <property type="match status" value="1"/>
</dbReference>